<dbReference type="Proteomes" id="UP001479436">
    <property type="component" value="Unassembled WGS sequence"/>
</dbReference>
<dbReference type="PROSITE" id="PS51025">
    <property type="entry name" value="PWI"/>
    <property type="match status" value="1"/>
</dbReference>
<evidence type="ECO:0000313" key="5">
    <source>
        <dbReference type="EMBL" id="KAK9761829.1"/>
    </source>
</evidence>
<organism evidence="5 6">
    <name type="scientific">Basidiobolus ranarum</name>
    <dbReference type="NCBI Taxonomy" id="34480"/>
    <lineage>
        <taxon>Eukaryota</taxon>
        <taxon>Fungi</taxon>
        <taxon>Fungi incertae sedis</taxon>
        <taxon>Zoopagomycota</taxon>
        <taxon>Entomophthoromycotina</taxon>
        <taxon>Basidiobolomycetes</taxon>
        <taxon>Basidiobolales</taxon>
        <taxon>Basidiobolaceae</taxon>
        <taxon>Basidiobolus</taxon>
    </lineage>
</organism>
<feature type="domain" description="PWI" evidence="4">
    <location>
        <begin position="28"/>
        <end position="126"/>
    </location>
</feature>
<feature type="compositionally biased region" description="Basic residues" evidence="3">
    <location>
        <begin position="232"/>
        <end position="246"/>
    </location>
</feature>
<dbReference type="InterPro" id="IPR002483">
    <property type="entry name" value="PWI_dom"/>
</dbReference>
<proteinExistence type="predicted"/>
<keyword evidence="1" id="KW-0507">mRNA processing</keyword>
<name>A0ABR2WJY4_9FUNG</name>
<feature type="compositionally biased region" description="Basic and acidic residues" evidence="3">
    <location>
        <begin position="248"/>
        <end position="259"/>
    </location>
</feature>
<evidence type="ECO:0000256" key="2">
    <source>
        <dbReference type="SAM" id="Coils"/>
    </source>
</evidence>
<feature type="region of interest" description="Disordered" evidence="3">
    <location>
        <begin position="174"/>
        <end position="308"/>
    </location>
</feature>
<dbReference type="InterPro" id="IPR036483">
    <property type="entry name" value="PWI_dom_sf"/>
</dbReference>
<reference evidence="5 6" key="1">
    <citation type="submission" date="2023-04" db="EMBL/GenBank/DDBJ databases">
        <title>Genome of Basidiobolus ranarum AG-B5.</title>
        <authorList>
            <person name="Stajich J.E."/>
            <person name="Carter-House D."/>
            <person name="Gryganskyi A."/>
        </authorList>
    </citation>
    <scope>NUCLEOTIDE SEQUENCE [LARGE SCALE GENOMIC DNA]</scope>
    <source>
        <strain evidence="5 6">AG-B5</strain>
    </source>
</reference>
<dbReference type="SUPFAM" id="SSF101233">
    <property type="entry name" value="PWI domain"/>
    <property type="match status" value="1"/>
</dbReference>
<keyword evidence="2" id="KW-0175">Coiled coil</keyword>
<protein>
    <recommendedName>
        <fullName evidence="4">PWI domain-containing protein</fullName>
    </recommendedName>
</protein>
<evidence type="ECO:0000256" key="1">
    <source>
        <dbReference type="ARBA" id="ARBA00022664"/>
    </source>
</evidence>
<dbReference type="EMBL" id="JASJQH010001204">
    <property type="protein sequence ID" value="KAK9761829.1"/>
    <property type="molecule type" value="Genomic_DNA"/>
</dbReference>
<dbReference type="PANTHER" id="PTHR23148:SF0">
    <property type="entry name" value="SERINE_ARGININE REPETITIVE MATRIX PROTEIN 1"/>
    <property type="match status" value="1"/>
</dbReference>
<evidence type="ECO:0000256" key="3">
    <source>
        <dbReference type="SAM" id="MobiDB-lite"/>
    </source>
</evidence>
<sequence length="308" mass="36649">MGDAGFFKGTSSEQDSRFSNKEKKLLKSMSFPPEFNKKVDIKKVNLAVMKPWITTKVTEILGMEDEVVIDFVFSLLEQENLDPKNMQINLTGFLEAKTQTFVLELWKLLLSAQDSIGGIPGEFLEQKKEELRRKKVEEEKIMEQIRERKEKELRERNNLDGIREREKRERRVFREDRGHRDNRDRARRTSPKDGEAPHRSRRSRSDSRERRRERNRSPQKHRRDRSSSRERRRERRPNSRRSRSRSHSPNDKRQQSDKSSRRHKQSRPRSPTRVENPVTLANDPDVKVSEVDAQPGKTIPKSRWDKEN</sequence>
<feature type="region of interest" description="Disordered" evidence="3">
    <location>
        <begin position="1"/>
        <end position="20"/>
    </location>
</feature>
<feature type="compositionally biased region" description="Basic and acidic residues" evidence="3">
    <location>
        <begin position="190"/>
        <end position="216"/>
    </location>
</feature>
<feature type="coiled-coil region" evidence="2">
    <location>
        <begin position="121"/>
        <end position="162"/>
    </location>
</feature>
<accession>A0ABR2WJY4</accession>
<evidence type="ECO:0000313" key="6">
    <source>
        <dbReference type="Proteomes" id="UP001479436"/>
    </source>
</evidence>
<dbReference type="Gene3D" id="1.20.1390.10">
    <property type="entry name" value="PWI domain"/>
    <property type="match status" value="1"/>
</dbReference>
<dbReference type="PANTHER" id="PTHR23148">
    <property type="entry name" value="SERINE/ARGININE REGULATED NUCLEAR MATRIX PROTEIN"/>
    <property type="match status" value="1"/>
</dbReference>
<dbReference type="Pfam" id="PF01480">
    <property type="entry name" value="PWI"/>
    <property type="match status" value="1"/>
</dbReference>
<evidence type="ECO:0000259" key="4">
    <source>
        <dbReference type="PROSITE" id="PS51025"/>
    </source>
</evidence>
<dbReference type="SMART" id="SM00311">
    <property type="entry name" value="PWI"/>
    <property type="match status" value="1"/>
</dbReference>
<feature type="compositionally biased region" description="Basic and acidic residues" evidence="3">
    <location>
        <begin position="174"/>
        <end position="184"/>
    </location>
</feature>
<keyword evidence="6" id="KW-1185">Reference proteome</keyword>
<dbReference type="InterPro" id="IPR052225">
    <property type="entry name" value="Ser/Arg_repetitive_matrix"/>
</dbReference>
<comment type="caution">
    <text evidence="5">The sequence shown here is derived from an EMBL/GenBank/DDBJ whole genome shotgun (WGS) entry which is preliminary data.</text>
</comment>
<gene>
    <name evidence="5" type="ORF">K7432_012983</name>
</gene>